<name>A0A3D8RII0_9HELO</name>
<evidence type="ECO:0000313" key="15">
    <source>
        <dbReference type="EMBL" id="RDW73738.1"/>
    </source>
</evidence>
<accession>A0A3D8RII0</accession>
<evidence type="ECO:0000313" key="16">
    <source>
        <dbReference type="Proteomes" id="UP000256328"/>
    </source>
</evidence>
<dbReference type="SUPFAM" id="SSF53448">
    <property type="entry name" value="Nucleotide-diphospho-sugar transferases"/>
    <property type="match status" value="1"/>
</dbReference>
<dbReference type="OrthoDB" id="27683at2759"/>
<dbReference type="GO" id="GO:0051082">
    <property type="term" value="F:unfolded protein binding"/>
    <property type="evidence" value="ECO:0007669"/>
    <property type="project" value="TreeGrafter"/>
</dbReference>
<feature type="domain" description="Glucosyltransferase 24 catalytic" evidence="14">
    <location>
        <begin position="1185"/>
        <end position="1451"/>
    </location>
</feature>
<dbReference type="InterPro" id="IPR040497">
    <property type="entry name" value="Glyco_transf_24"/>
</dbReference>
<evidence type="ECO:0000256" key="2">
    <source>
        <dbReference type="ARBA" id="ARBA00004319"/>
    </source>
</evidence>
<evidence type="ECO:0000256" key="9">
    <source>
        <dbReference type="SAM" id="SignalP"/>
    </source>
</evidence>
<evidence type="ECO:0000256" key="5">
    <source>
        <dbReference type="ARBA" id="ARBA00022679"/>
    </source>
</evidence>
<keyword evidence="8" id="KW-0325">Glycoprotein</keyword>
<dbReference type="GO" id="GO:0005788">
    <property type="term" value="C:endoplasmic reticulum lumen"/>
    <property type="evidence" value="ECO:0007669"/>
    <property type="project" value="UniProtKB-SubCell"/>
</dbReference>
<evidence type="ECO:0000256" key="6">
    <source>
        <dbReference type="ARBA" id="ARBA00022729"/>
    </source>
</evidence>
<dbReference type="InterPro" id="IPR009448">
    <property type="entry name" value="UDP-g_GGtrans"/>
</dbReference>
<comment type="cofactor">
    <cofactor evidence="1">
        <name>Ca(2+)</name>
        <dbReference type="ChEBI" id="CHEBI:29108"/>
    </cofactor>
</comment>
<evidence type="ECO:0000256" key="7">
    <source>
        <dbReference type="ARBA" id="ARBA00022824"/>
    </source>
</evidence>
<dbReference type="Gene3D" id="3.90.550.10">
    <property type="entry name" value="Spore Coat Polysaccharide Biosynthesis Protein SpsA, Chain A"/>
    <property type="match status" value="1"/>
</dbReference>
<proteinExistence type="inferred from homology"/>
<dbReference type="InterPro" id="IPR040693">
    <property type="entry name" value="UGGT_TRXL_1"/>
</dbReference>
<dbReference type="Pfam" id="PF18404">
    <property type="entry name" value="Glyco_transf_24"/>
    <property type="match status" value="1"/>
</dbReference>
<dbReference type="FunFam" id="3.90.550.10:FF:000065">
    <property type="entry name" value="UDP-glucose:glycoprotein glucosyltransferase, putative"/>
    <property type="match status" value="1"/>
</dbReference>
<dbReference type="CDD" id="cd06432">
    <property type="entry name" value="GT8_HUGT1_C_like"/>
    <property type="match status" value="1"/>
</dbReference>
<sequence>MAIFKLPWGLAGTLLASTYLHSLCASASPSVNVGLKASFSSAPYLLELLETAADENATSYFPLLDRIAEGYFSKASTDQELYNQFVEVLKEDGHMANAETLSSYKFALYLRSSAPRIEAHYQFYQTAVEPFLDVEESTSCPAWVLFNSKQYCSPTMDVAQGNVKGNLQLQELPFDRILGNADAPASILYADITSPTFGLFHQVLTKTAREGKTSYRLRHKASSNAEPKPLIIPGYGVQLALKRTDYIVIDDREGATEPEMTSSETEVKFEDEEFADLKPLSTSELVGLSLKACSYIMQSEKPFETLLKLSQDFPKYSSPVAAHNASEAFLQEHAYNRAELVPAGMNVWWINGVQMIEREIESLSLLGKLRKERKLINGVRELGLTGPEAIELLGHEVVAGVKARDEPQRFDWRDDLEGGQVIIWMNDIEKDKRYEDWPKTLHSLLQRTYPGQLPPVRKEIFDVVIPLDLSNLDDVKVIVETLQSFVKRKISVRFGFVPLSETSAAAEQAKVVYHLLETYGLSAVVAYLEAAASAKKLSSASDTILKTVVEGRKIRTDKTAHSVEKILSIGTYDERVEAAQKWASRLAMDSKAPAFFADGVALPRDENWLQAMSARASTDLQAVQNAVYQEILTEEWIPAWFLSGAASRRNPYVIPEDEKTLRIFDVKKLLDEHSSIYNVLPRLPAEGTSTSADWTNIVLIADLVTEGGWKLLLNAVKWRELNPSAELVILHNPAQPGHGFSVTDNLFTHVRDAQGEAFESLNQLKSTLRWDGMVEDSDIREVAGQFWKAATPLVQALSLTPGQNGVLVNGRLAGPLPEIAAAEFTTDDFDQLVSYELTKRIRPAYAAMEALGISEKITNPLVGAMISSIVAISTISDVPEGMFEQASTLRMNQFSIFKAEHTVIETGDNTTASIHLEILVDPASEQGQRWIPILKAISELEGVYMKLFLNPRERLQELPVKKFFRYVIDSKPSFDESGALKAPGASFTGVPQEALLTLGLDIPPAWLVAPKVSAHDLDNIKLSSIKTNVDALYELEHILIEGHSREVVSGSAPRGAQLVLATERDPHFADTIIMSNLGYFQFKANPGLYKINLKEGRSSEIFEIASLGSKGWSPRPNDNTQEVVLMSFQGTTLYPRLARKAGMEAEDVLEAKVDSTMDFVSRGLNFAQGILSGKGKDLEEKHADINIFSVASGHLYERMLNIMMVSVMKHTNHTVKFWFIEQFLSPSFKDFIPYLAAQYGFKYEMVTYKWPHWLRSQTEKQREIWGYKILFLDVLFPLSLDKVIFVDADQIVRTDMIELVNHDLKGAPYGFTPMCDSRTEMEGFRFWKQGYWKNFLRGLPYHISALYVVDLRRFRQIAAGDRLRQQYHQLSADPNSLSNLDQDLPNHMQSVLPIHSLPQEWLWCETWCSDESQAVAKTIDLCNNPQTKEPKLDRARRQVPEWTVYDDEIAAVDRKRKGIKDEVVLEKNTKSRAWEEPITKKDEFTYGNVEIDVQVIDVQVNNAGINSSSNKNATFRENYQAGFDTNVSGIAVMNDTCLPLIGTSKYPQRRIVTLASGLGFNSDKDACEGGALMARAAVEGEKKELFLKIIDDEGKHAEFRLVIR</sequence>
<dbReference type="Pfam" id="PF18402">
    <property type="entry name" value="Thioredoxin_14"/>
    <property type="match status" value="1"/>
</dbReference>
<dbReference type="SUPFAM" id="SSF51735">
    <property type="entry name" value="NAD(P)-binding Rossmann-fold domains"/>
    <property type="match status" value="1"/>
</dbReference>
<dbReference type="Proteomes" id="UP000256328">
    <property type="component" value="Unassembled WGS sequence"/>
</dbReference>
<dbReference type="GO" id="GO:0003980">
    <property type="term" value="F:UDP-glucose:glycoprotein glucosyltransferase activity"/>
    <property type="evidence" value="ECO:0007669"/>
    <property type="project" value="InterPro"/>
</dbReference>
<keyword evidence="7" id="KW-0256">Endoplasmic reticulum</keyword>
<evidence type="ECO:0000259" key="14">
    <source>
        <dbReference type="Pfam" id="PF18404"/>
    </source>
</evidence>
<comment type="caution">
    <text evidence="15">The sequence shown here is derived from an EMBL/GenBank/DDBJ whole genome shotgun (WGS) entry which is preliminary data.</text>
</comment>
<evidence type="ECO:0000259" key="11">
    <source>
        <dbReference type="Pfam" id="PF18401"/>
    </source>
</evidence>
<keyword evidence="6 9" id="KW-0732">Signal</keyword>
<dbReference type="Pfam" id="PF18401">
    <property type="entry name" value="Thioredoxin_13"/>
    <property type="match status" value="1"/>
</dbReference>
<dbReference type="GO" id="GO:0018279">
    <property type="term" value="P:protein N-linked glycosylation via asparagine"/>
    <property type="evidence" value="ECO:0007669"/>
    <property type="project" value="TreeGrafter"/>
</dbReference>
<comment type="subcellular location">
    <subcellularLocation>
        <location evidence="2">Endoplasmic reticulum lumen</location>
    </subcellularLocation>
</comment>
<dbReference type="Pfam" id="PF18403">
    <property type="entry name" value="Thioredoxin_15"/>
    <property type="match status" value="1"/>
</dbReference>
<evidence type="ECO:0000259" key="10">
    <source>
        <dbReference type="Pfam" id="PF18400"/>
    </source>
</evidence>
<reference evidence="15 16" key="1">
    <citation type="journal article" date="2018" name="IMA Fungus">
        <title>IMA Genome-F 9: Draft genome sequence of Annulohypoxylon stygium, Aspergillus mulundensis, Berkeleyomyces basicola (syn. Thielaviopsis basicola), Ceratocystis smalleyi, two Cercospora beticola strains, Coleophoma cylindrospora, Fusarium fracticaudum, Phialophora cf. hyalina, and Morchella septimelata.</title>
        <authorList>
            <person name="Wingfield B.D."/>
            <person name="Bills G.F."/>
            <person name="Dong Y."/>
            <person name="Huang W."/>
            <person name="Nel W.J."/>
            <person name="Swalarsk-Parry B.S."/>
            <person name="Vaghefi N."/>
            <person name="Wilken P.M."/>
            <person name="An Z."/>
            <person name="de Beer Z.W."/>
            <person name="De Vos L."/>
            <person name="Chen L."/>
            <person name="Duong T.A."/>
            <person name="Gao Y."/>
            <person name="Hammerbacher A."/>
            <person name="Kikkert J.R."/>
            <person name="Li Y."/>
            <person name="Li H."/>
            <person name="Li K."/>
            <person name="Li Q."/>
            <person name="Liu X."/>
            <person name="Ma X."/>
            <person name="Naidoo K."/>
            <person name="Pethybridge S.J."/>
            <person name="Sun J."/>
            <person name="Steenkamp E.T."/>
            <person name="van der Nest M.A."/>
            <person name="van Wyk S."/>
            <person name="Wingfield M.J."/>
            <person name="Xiong C."/>
            <person name="Yue Q."/>
            <person name="Zhang X."/>
        </authorList>
    </citation>
    <scope>NUCLEOTIDE SEQUENCE [LARGE SCALE GENOMIC DNA]</scope>
    <source>
        <strain evidence="15 16">BP5796</strain>
    </source>
</reference>
<comment type="pathway">
    <text evidence="3">Protein modification; protein glycosylation.</text>
</comment>
<gene>
    <name evidence="15" type="ORF">BP5796_07180</name>
</gene>
<evidence type="ECO:0000256" key="4">
    <source>
        <dbReference type="ARBA" id="ARBA00006351"/>
    </source>
</evidence>
<dbReference type="PANTHER" id="PTHR11226:SF0">
    <property type="entry name" value="UDP-GLUCOSE:GLYCOPROTEIN GLUCOSYLTRANSFERASE"/>
    <property type="match status" value="1"/>
</dbReference>
<dbReference type="GO" id="GO:0036503">
    <property type="term" value="P:ERAD pathway"/>
    <property type="evidence" value="ECO:0007669"/>
    <property type="project" value="TreeGrafter"/>
</dbReference>
<dbReference type="Pfam" id="PF18400">
    <property type="entry name" value="Thioredoxin_12"/>
    <property type="match status" value="1"/>
</dbReference>
<dbReference type="PANTHER" id="PTHR11226">
    <property type="entry name" value="UDP-GLUCOSE GLYCOPROTEIN:GLUCOSYLTRANSFERASE"/>
    <property type="match status" value="1"/>
</dbReference>
<evidence type="ECO:0008006" key="17">
    <source>
        <dbReference type="Google" id="ProtNLM"/>
    </source>
</evidence>
<dbReference type="EMBL" id="PDLN01000010">
    <property type="protein sequence ID" value="RDW73738.1"/>
    <property type="molecule type" value="Genomic_DNA"/>
</dbReference>
<feature type="domain" description="UGGT thioredoxin-like" evidence="12">
    <location>
        <begin position="410"/>
        <end position="653"/>
    </location>
</feature>
<feature type="domain" description="UGGT thioredoxin-like" evidence="10">
    <location>
        <begin position="42"/>
        <end position="226"/>
    </location>
</feature>
<evidence type="ECO:0000256" key="8">
    <source>
        <dbReference type="ARBA" id="ARBA00023180"/>
    </source>
</evidence>
<dbReference type="Gene3D" id="3.40.50.720">
    <property type="entry name" value="NAD(P)-binding Rossmann-like Domain"/>
    <property type="match status" value="1"/>
</dbReference>
<protein>
    <recommendedName>
        <fullName evidence="17">UDP-glucose:glycoprotein glucosyltransferase</fullName>
    </recommendedName>
</protein>
<dbReference type="InterPro" id="IPR040525">
    <property type="entry name" value="UGGT_TRXL_4"/>
</dbReference>
<dbReference type="InterPro" id="IPR040692">
    <property type="entry name" value="UGGT_TRXL_3"/>
</dbReference>
<feature type="signal peptide" evidence="9">
    <location>
        <begin position="1"/>
        <end position="26"/>
    </location>
</feature>
<keyword evidence="5" id="KW-0808">Transferase</keyword>
<feature type="domain" description="UDP-glucose:glycoprotein glucosyltransferase thioredoxin-like" evidence="13">
    <location>
        <begin position="665"/>
        <end position="871"/>
    </location>
</feature>
<comment type="similarity">
    <text evidence="4">Belongs to the glycosyltransferase 8 family.</text>
</comment>
<dbReference type="Pfam" id="PF06427">
    <property type="entry name" value="UDP-g_GGTase"/>
    <property type="match status" value="1"/>
</dbReference>
<evidence type="ECO:0000256" key="3">
    <source>
        <dbReference type="ARBA" id="ARBA00004922"/>
    </source>
</evidence>
<feature type="domain" description="UGGT thioredoxin-like" evidence="11">
    <location>
        <begin position="273"/>
        <end position="403"/>
    </location>
</feature>
<feature type="chain" id="PRO_5017586554" description="UDP-glucose:glycoprotein glucosyltransferase" evidence="9">
    <location>
        <begin position="27"/>
        <end position="1604"/>
    </location>
</feature>
<evidence type="ECO:0000259" key="12">
    <source>
        <dbReference type="Pfam" id="PF18402"/>
    </source>
</evidence>
<dbReference type="InterPro" id="IPR036291">
    <property type="entry name" value="NAD(P)-bd_dom_sf"/>
</dbReference>
<keyword evidence="16" id="KW-1185">Reference proteome</keyword>
<dbReference type="InterPro" id="IPR040694">
    <property type="entry name" value="UGGT_TRXL_2"/>
</dbReference>
<dbReference type="InterPro" id="IPR029044">
    <property type="entry name" value="Nucleotide-diphossugar_trans"/>
</dbReference>
<evidence type="ECO:0000256" key="1">
    <source>
        <dbReference type="ARBA" id="ARBA00001913"/>
    </source>
</evidence>
<organism evidence="15 16">
    <name type="scientific">Coleophoma crateriformis</name>
    <dbReference type="NCBI Taxonomy" id="565419"/>
    <lineage>
        <taxon>Eukaryota</taxon>
        <taxon>Fungi</taxon>
        <taxon>Dikarya</taxon>
        <taxon>Ascomycota</taxon>
        <taxon>Pezizomycotina</taxon>
        <taxon>Leotiomycetes</taxon>
        <taxon>Helotiales</taxon>
        <taxon>Dermateaceae</taxon>
        <taxon>Coleophoma</taxon>
    </lineage>
</organism>
<dbReference type="UniPathway" id="UPA00378"/>
<evidence type="ECO:0000259" key="13">
    <source>
        <dbReference type="Pfam" id="PF18403"/>
    </source>
</evidence>